<evidence type="ECO:0000256" key="1">
    <source>
        <dbReference type="SAM" id="Coils"/>
    </source>
</evidence>
<keyword evidence="2" id="KW-1133">Transmembrane helix</keyword>
<reference evidence="4" key="1">
    <citation type="submission" date="2022-02" db="EMBL/GenBank/DDBJ databases">
        <authorList>
            <person name="Leng L."/>
        </authorList>
    </citation>
    <scope>NUCLEOTIDE SEQUENCE</scope>
    <source>
        <strain evidence="4">JI</strain>
    </source>
</reference>
<dbReference type="GO" id="GO:0004713">
    <property type="term" value="F:protein tyrosine kinase activity"/>
    <property type="evidence" value="ECO:0007669"/>
    <property type="project" value="TreeGrafter"/>
</dbReference>
<evidence type="ECO:0000256" key="2">
    <source>
        <dbReference type="SAM" id="Phobius"/>
    </source>
</evidence>
<name>A0A9X4H003_9FIRM</name>
<dbReference type="Pfam" id="PF13807">
    <property type="entry name" value="GNVR"/>
    <property type="match status" value="1"/>
</dbReference>
<evidence type="ECO:0000259" key="3">
    <source>
        <dbReference type="Pfam" id="PF13807"/>
    </source>
</evidence>
<feature type="transmembrane region" description="Helical" evidence="2">
    <location>
        <begin position="75"/>
        <end position="95"/>
    </location>
</feature>
<dbReference type="InterPro" id="IPR032807">
    <property type="entry name" value="GNVR"/>
</dbReference>
<sequence length="129" mass="14180">MNQQIDQLQAELTDKKTKQDRLQAEVQRLESTRKLLADKTAQTQIARSIDLGSTSVVVFSPAMAPAEPVKPKKKLNIAIAFVLGLMASVSLAFLLEFLDNTIKNPEDVAQHLELPVLGMIPLADVRSSE</sequence>
<dbReference type="InterPro" id="IPR050445">
    <property type="entry name" value="Bact_polysacc_biosynth/exp"/>
</dbReference>
<protein>
    <recommendedName>
        <fullName evidence="3">Tyrosine-protein kinase G-rich domain-containing protein</fullName>
    </recommendedName>
</protein>
<feature type="domain" description="Tyrosine-protein kinase G-rich" evidence="3">
    <location>
        <begin position="21"/>
        <end position="95"/>
    </location>
</feature>
<dbReference type="PANTHER" id="PTHR32309:SF13">
    <property type="entry name" value="FERRIC ENTEROBACTIN TRANSPORT PROTEIN FEPE"/>
    <property type="match status" value="1"/>
</dbReference>
<feature type="coiled-coil region" evidence="1">
    <location>
        <begin position="5"/>
        <end position="39"/>
    </location>
</feature>
<dbReference type="AlphaFoldDB" id="A0A9X4H003"/>
<dbReference type="RefSeq" id="WP_420851982.1">
    <property type="nucleotide sequence ID" value="NZ_JAKOAV010000001.1"/>
</dbReference>
<accession>A0A9X4H003</accession>
<keyword evidence="5" id="KW-1185">Reference proteome</keyword>
<keyword evidence="2" id="KW-0472">Membrane</keyword>
<proteinExistence type="predicted"/>
<dbReference type="PANTHER" id="PTHR32309">
    <property type="entry name" value="TYROSINE-PROTEIN KINASE"/>
    <property type="match status" value="1"/>
</dbReference>
<gene>
    <name evidence="4" type="ORF">L7E55_00145</name>
</gene>
<keyword evidence="2" id="KW-0812">Transmembrane</keyword>
<dbReference type="Proteomes" id="UP001154312">
    <property type="component" value="Unassembled WGS sequence"/>
</dbReference>
<evidence type="ECO:0000313" key="4">
    <source>
        <dbReference type="EMBL" id="MDF9406780.1"/>
    </source>
</evidence>
<organism evidence="4 5">
    <name type="scientific">Pelotomaculum isophthalicicum JI</name>
    <dbReference type="NCBI Taxonomy" id="947010"/>
    <lineage>
        <taxon>Bacteria</taxon>
        <taxon>Bacillati</taxon>
        <taxon>Bacillota</taxon>
        <taxon>Clostridia</taxon>
        <taxon>Eubacteriales</taxon>
        <taxon>Desulfotomaculaceae</taxon>
        <taxon>Pelotomaculum</taxon>
    </lineage>
</organism>
<evidence type="ECO:0000313" key="5">
    <source>
        <dbReference type="Proteomes" id="UP001154312"/>
    </source>
</evidence>
<dbReference type="GO" id="GO:0005886">
    <property type="term" value="C:plasma membrane"/>
    <property type="evidence" value="ECO:0007669"/>
    <property type="project" value="TreeGrafter"/>
</dbReference>
<keyword evidence="1" id="KW-0175">Coiled coil</keyword>
<comment type="caution">
    <text evidence="4">The sequence shown here is derived from an EMBL/GenBank/DDBJ whole genome shotgun (WGS) entry which is preliminary data.</text>
</comment>
<dbReference type="EMBL" id="JAKOAV010000001">
    <property type="protein sequence ID" value="MDF9406780.1"/>
    <property type="molecule type" value="Genomic_DNA"/>
</dbReference>